<reference evidence="2" key="1">
    <citation type="submission" date="2017-01" db="EMBL/GenBank/DDBJ databases">
        <authorList>
            <person name="Wang Y."/>
            <person name="White M."/>
            <person name="Kvist S."/>
            <person name="Moncalvo J.-M."/>
        </authorList>
    </citation>
    <scope>NUCLEOTIDE SEQUENCE [LARGE SCALE GENOMIC DNA]</scope>
    <source>
        <strain evidence="2">COL-18-3</strain>
    </source>
</reference>
<gene>
    <name evidence="1" type="ORF">AX774_g4025</name>
</gene>
<evidence type="ECO:0000313" key="1">
    <source>
        <dbReference type="EMBL" id="OMH82498.1"/>
    </source>
</evidence>
<name>A0A1R1PNH1_ZANCU</name>
<organism evidence="1 2">
    <name type="scientific">Zancudomyces culisetae</name>
    <name type="common">Gut fungus</name>
    <name type="synonym">Smittium culisetae</name>
    <dbReference type="NCBI Taxonomy" id="1213189"/>
    <lineage>
        <taxon>Eukaryota</taxon>
        <taxon>Fungi</taxon>
        <taxon>Fungi incertae sedis</taxon>
        <taxon>Zoopagomycota</taxon>
        <taxon>Kickxellomycotina</taxon>
        <taxon>Harpellomycetes</taxon>
        <taxon>Harpellales</taxon>
        <taxon>Legeriomycetaceae</taxon>
        <taxon>Zancudomyces</taxon>
    </lineage>
</organism>
<sequence length="192" mass="20839">MASCSTRKNAIAVRSLVVALINAQQPSRTTELSSRIFGKILTSNPPISNNKLGLSAEYTHTNVSTPHSIVVSERGNRFRISQNVARPKLTSAFINRILQSLGQHFLLLYPTTFSLLGSGCSVKYRCTKSRDSSALIRNTIYIRSTYRMYNRTGCRVSVSTSANCKNAFGDAGGPASSVARCSPSSNKSITNP</sequence>
<evidence type="ECO:0000313" key="2">
    <source>
        <dbReference type="Proteomes" id="UP000188320"/>
    </source>
</evidence>
<protein>
    <submittedName>
        <fullName evidence="1">Uncharacterized protein</fullName>
    </submittedName>
</protein>
<proteinExistence type="predicted"/>
<comment type="caution">
    <text evidence="1">The sequence shown here is derived from an EMBL/GenBank/DDBJ whole genome shotgun (WGS) entry which is preliminary data.</text>
</comment>
<accession>A0A1R1PNH1</accession>
<dbReference type="Proteomes" id="UP000188320">
    <property type="component" value="Unassembled WGS sequence"/>
</dbReference>
<dbReference type="AlphaFoldDB" id="A0A1R1PNH1"/>
<dbReference type="EMBL" id="LSSK01000651">
    <property type="protein sequence ID" value="OMH82498.1"/>
    <property type="molecule type" value="Genomic_DNA"/>
</dbReference>
<keyword evidence="2" id="KW-1185">Reference proteome</keyword>